<evidence type="ECO:0000256" key="8">
    <source>
        <dbReference type="ARBA" id="ARBA00023136"/>
    </source>
</evidence>
<evidence type="ECO:0000256" key="5">
    <source>
        <dbReference type="ARBA" id="ARBA00022927"/>
    </source>
</evidence>
<dbReference type="GO" id="GO:0005886">
    <property type="term" value="C:plasma membrane"/>
    <property type="evidence" value="ECO:0007669"/>
    <property type="project" value="UniProtKB-SubCell"/>
</dbReference>
<keyword evidence="7 9" id="KW-0811">Translocation</keyword>
<reference evidence="11" key="1">
    <citation type="journal article" date="2014" name="Genome Announc.">
        <title>Complete Genome Sequence of Mycoplasma canadense Strain HAZ 360_1 from Bovine Mastitic Milk in Japan.</title>
        <authorList>
            <person name="Hata E."/>
        </authorList>
    </citation>
    <scope>NUCLEOTIDE SEQUENCE [LARGE SCALE GENOMIC DNA]</scope>
    <source>
        <strain evidence="11">HAZ360_1</strain>
    </source>
</reference>
<dbReference type="KEGG" id="mcan:MCAN360_0043"/>
<evidence type="ECO:0000313" key="11">
    <source>
        <dbReference type="Proteomes" id="UP000031641"/>
    </source>
</evidence>
<keyword evidence="4 9" id="KW-0812">Transmembrane</keyword>
<feature type="transmembrane region" description="Helical" evidence="9">
    <location>
        <begin position="20"/>
        <end position="44"/>
    </location>
</feature>
<evidence type="ECO:0000256" key="3">
    <source>
        <dbReference type="ARBA" id="ARBA00022448"/>
    </source>
</evidence>
<dbReference type="AlphaFoldDB" id="A0A077L5Q6"/>
<keyword evidence="3 9" id="KW-0813">Transport</keyword>
<dbReference type="STRING" id="29554.MCAN360_0043"/>
<keyword evidence="8 9" id="KW-0472">Membrane</keyword>
<dbReference type="Proteomes" id="UP000031641">
    <property type="component" value="Chromosome"/>
</dbReference>
<dbReference type="EMBL" id="AP014631">
    <property type="protein sequence ID" value="BAP39342.1"/>
    <property type="molecule type" value="Genomic_DNA"/>
</dbReference>
<accession>A0A077L5Q6</accession>
<gene>
    <name evidence="10" type="primary">secG</name>
    <name evidence="10" type="ORF">MCAN360_0043</name>
</gene>
<dbReference type="HOGENOM" id="CLU_094156_3_0_14"/>
<dbReference type="InterPro" id="IPR004692">
    <property type="entry name" value="SecG"/>
</dbReference>
<name>A0A077L5Q6_9BACT</name>
<dbReference type="GO" id="GO:0015450">
    <property type="term" value="F:protein-transporting ATPase activity"/>
    <property type="evidence" value="ECO:0007669"/>
    <property type="project" value="UniProtKB-UniRule"/>
</dbReference>
<evidence type="ECO:0000256" key="7">
    <source>
        <dbReference type="ARBA" id="ARBA00023010"/>
    </source>
</evidence>
<evidence type="ECO:0000256" key="4">
    <source>
        <dbReference type="ARBA" id="ARBA00022692"/>
    </source>
</evidence>
<dbReference type="GO" id="GO:0009306">
    <property type="term" value="P:protein secretion"/>
    <property type="evidence" value="ECO:0007669"/>
    <property type="project" value="UniProtKB-UniRule"/>
</dbReference>
<sequence length="100" mass="10986">MNNNVANTVTNVSKAGINSTLIWILVVILSLISLFIVAISFMMAPDSNSFSGALVGSNDLDLFKISKERGIKKVLKWSMISLGILLFIFAIVLRVVWQTN</sequence>
<keyword evidence="5 9" id="KW-0653">Protein transport</keyword>
<keyword evidence="11" id="KW-1185">Reference proteome</keyword>
<keyword evidence="9" id="KW-1003">Cell membrane</keyword>
<proteinExistence type="inferred from homology"/>
<evidence type="ECO:0000256" key="2">
    <source>
        <dbReference type="ARBA" id="ARBA00008445"/>
    </source>
</evidence>
<comment type="similarity">
    <text evidence="2 9">Belongs to the SecG family.</text>
</comment>
<keyword evidence="6 9" id="KW-1133">Transmembrane helix</keyword>
<dbReference type="NCBIfam" id="TIGR00810">
    <property type="entry name" value="secG"/>
    <property type="match status" value="1"/>
</dbReference>
<evidence type="ECO:0000256" key="9">
    <source>
        <dbReference type="RuleBase" id="RU365087"/>
    </source>
</evidence>
<protein>
    <recommendedName>
        <fullName evidence="9">Protein-export membrane protein SecG</fullName>
    </recommendedName>
</protein>
<comment type="subcellular location">
    <subcellularLocation>
        <location evidence="9">Cell membrane</location>
        <topology evidence="9">Multi-pass membrane protein</topology>
    </subcellularLocation>
    <subcellularLocation>
        <location evidence="1">Membrane</location>
        <topology evidence="1">Multi-pass membrane protein</topology>
    </subcellularLocation>
</comment>
<evidence type="ECO:0000313" key="10">
    <source>
        <dbReference type="EMBL" id="BAP39342.1"/>
    </source>
</evidence>
<feature type="transmembrane region" description="Helical" evidence="9">
    <location>
        <begin position="74"/>
        <end position="97"/>
    </location>
</feature>
<dbReference type="Pfam" id="PF03840">
    <property type="entry name" value="SecG"/>
    <property type="match status" value="1"/>
</dbReference>
<organism evidence="10 11">
    <name type="scientific">Metamycoplasma canadense</name>
    <dbReference type="NCBI Taxonomy" id="29554"/>
    <lineage>
        <taxon>Bacteria</taxon>
        <taxon>Bacillati</taxon>
        <taxon>Mycoplasmatota</taxon>
        <taxon>Mycoplasmoidales</taxon>
        <taxon>Metamycoplasmataceae</taxon>
        <taxon>Metamycoplasma</taxon>
    </lineage>
</organism>
<evidence type="ECO:0000256" key="1">
    <source>
        <dbReference type="ARBA" id="ARBA00004141"/>
    </source>
</evidence>
<evidence type="ECO:0000256" key="6">
    <source>
        <dbReference type="ARBA" id="ARBA00022989"/>
    </source>
</evidence>
<comment type="function">
    <text evidence="9">Involved in protein export. Participates in an early event of protein translocation.</text>
</comment>